<evidence type="ECO:0000259" key="3">
    <source>
        <dbReference type="Pfam" id="PF17148"/>
    </source>
</evidence>
<sequence>MIRPLLWCTTLTIGVLFSISSVAQQKKKLPKINITKKNSPDSLNKKSAADSTKKSSLKNYSTLLKKARTTGGLFKVHQVETDYYFEIPLKLMGKDFLLVNKISSVPLAINEAGLNKGMNYENKVIRFYPNKLAKTVWVKTIVPQVESPKGDAITQSVKDNFTGSVIENFKIEAYSPDSSAVVIKVNKVFDGTEKSFNDVFTNIGLGTSPKSALSAIEQMKSFPGNIVVRSLLSTSVTEGQSSIPVSVAVTTNLLLLPENPMKPRFADNRVGYFSTPRWYFSDTQQKMETRELITRWKLEPKVQDRTRYLSGELVEPEKPIVFYIDPSTPPQWRPYIIDGIHDWQKAFESAGFKNAIQAKLVTDTADFDADDVRYSVVTYAASPKSNAMGPAVVDPRSGEILESDVIWWHNVMTSLQYWMRVQTGVIDSGARKNQFSTTQMGNAIRFVSSHEIGHTLGLKHNMGASAAYPVDSLRSQSYTSRMGGTAPSIMDYARFNYVAQPEDGVTNITPQIGVYDKYAIAWGYRWLDTQDPRKDLEVQKSWITQKQNDPLYHYGEQQSGLNVVDPRAQSEDIGDNAMKASTYGLKNLQRMVPQIENWAADPGDSYYQAGKLYMAAIWQWNTYADHVIANIGGYYLESPVAGDGKNAYTPVPKKMQEQALDYLKKQVFQLPEWLFKPALLAHTFAVKDTPLGPFEYGPYNLKREQQYGLMYSLVSDERLLRMLEMESVYGKDAVFTVSDLLSGIHKTIFKTTMKGASLSIDERLAQQNYVDVLLVGTDKLMEKLNKKTLQPARGPQANLPELCDLTPRAFRDEKTPVEKELRNVFVTSMARTSDVAPAKRGALMEILNLLQKKKNNGDQETQSHYNDLILRIKQNLKIN</sequence>
<reference evidence="5 6" key="1">
    <citation type="submission" date="2018-06" db="EMBL/GenBank/DDBJ databases">
        <title>Genomic Encyclopedia of Archaeal and Bacterial Type Strains, Phase II (KMG-II): from individual species to whole genera.</title>
        <authorList>
            <person name="Goeker M."/>
        </authorList>
    </citation>
    <scope>NUCLEOTIDE SEQUENCE [LARGE SCALE GENOMIC DNA]</scope>
    <source>
        <strain evidence="5 6">DSM 27372</strain>
    </source>
</reference>
<comment type="caution">
    <text evidence="5">The sequence shown here is derived from an EMBL/GenBank/DDBJ whole genome shotgun (WGS) entry which is preliminary data.</text>
</comment>
<dbReference type="SUPFAM" id="SSF55486">
    <property type="entry name" value="Metalloproteases ('zincins'), catalytic domain"/>
    <property type="match status" value="1"/>
</dbReference>
<evidence type="ECO:0000313" key="5">
    <source>
        <dbReference type="EMBL" id="PYF68903.1"/>
    </source>
</evidence>
<protein>
    <submittedName>
        <fullName evidence="5">Uncharacterized protein DUF5118</fullName>
    </submittedName>
</protein>
<dbReference type="Proteomes" id="UP000248198">
    <property type="component" value="Unassembled WGS sequence"/>
</dbReference>
<evidence type="ECO:0000313" key="6">
    <source>
        <dbReference type="Proteomes" id="UP000248198"/>
    </source>
</evidence>
<proteinExistence type="predicted"/>
<dbReference type="CDD" id="cd04276">
    <property type="entry name" value="ZnMc_MMP_like_2"/>
    <property type="match status" value="1"/>
</dbReference>
<dbReference type="GO" id="GO:0008237">
    <property type="term" value="F:metallopeptidase activity"/>
    <property type="evidence" value="ECO:0007669"/>
    <property type="project" value="InterPro"/>
</dbReference>
<dbReference type="Pfam" id="PF17148">
    <property type="entry name" value="DUF5117"/>
    <property type="match status" value="1"/>
</dbReference>
<dbReference type="InterPro" id="IPR034032">
    <property type="entry name" value="Zn_MMP-like_bac"/>
</dbReference>
<dbReference type="InterPro" id="IPR032534">
    <property type="entry name" value="EcxA_zinc-bd"/>
</dbReference>
<dbReference type="InterPro" id="IPR033413">
    <property type="entry name" value="DUF5117"/>
</dbReference>
<dbReference type="Pfam" id="PF17162">
    <property type="entry name" value="DUF5118"/>
    <property type="match status" value="1"/>
</dbReference>
<feature type="domain" description="EcxA zinc-binding" evidence="2">
    <location>
        <begin position="433"/>
        <end position="753"/>
    </location>
</feature>
<dbReference type="Pfam" id="PF16313">
    <property type="entry name" value="DUF4953"/>
    <property type="match status" value="1"/>
</dbReference>
<dbReference type="InterPro" id="IPR024079">
    <property type="entry name" value="MetalloPept_cat_dom_sf"/>
</dbReference>
<dbReference type="PANTHER" id="PTHR38478">
    <property type="entry name" value="PEPTIDASE M1A AND M12B"/>
    <property type="match status" value="1"/>
</dbReference>
<dbReference type="EMBL" id="QKLU01000011">
    <property type="protein sequence ID" value="PYF68903.1"/>
    <property type="molecule type" value="Genomic_DNA"/>
</dbReference>
<organism evidence="5 6">
    <name type="scientific">Pedobacter nutrimenti</name>
    <dbReference type="NCBI Taxonomy" id="1241337"/>
    <lineage>
        <taxon>Bacteria</taxon>
        <taxon>Pseudomonadati</taxon>
        <taxon>Bacteroidota</taxon>
        <taxon>Sphingobacteriia</taxon>
        <taxon>Sphingobacteriales</taxon>
        <taxon>Sphingobacteriaceae</taxon>
        <taxon>Pedobacter</taxon>
    </lineage>
</organism>
<feature type="chain" id="PRO_5016418480" evidence="1">
    <location>
        <begin position="24"/>
        <end position="879"/>
    </location>
</feature>
<dbReference type="PANTHER" id="PTHR38478:SF1">
    <property type="entry name" value="ZINC DEPENDENT METALLOPROTEASE DOMAIN LIPOPROTEIN"/>
    <property type="match status" value="1"/>
</dbReference>
<evidence type="ECO:0000259" key="2">
    <source>
        <dbReference type="Pfam" id="PF16313"/>
    </source>
</evidence>
<feature type="domain" description="DUF5117" evidence="3">
    <location>
        <begin position="117"/>
        <end position="301"/>
    </location>
</feature>
<dbReference type="InterPro" id="IPR033428">
    <property type="entry name" value="DUF5118"/>
</dbReference>
<evidence type="ECO:0000259" key="4">
    <source>
        <dbReference type="Pfam" id="PF17162"/>
    </source>
</evidence>
<feature type="signal peptide" evidence="1">
    <location>
        <begin position="1"/>
        <end position="23"/>
    </location>
</feature>
<dbReference type="Gene3D" id="3.40.390.10">
    <property type="entry name" value="Collagenase (Catalytic Domain)"/>
    <property type="match status" value="1"/>
</dbReference>
<dbReference type="OrthoDB" id="9776599at2"/>
<keyword evidence="6" id="KW-1185">Reference proteome</keyword>
<keyword evidence="1" id="KW-0732">Signal</keyword>
<gene>
    <name evidence="5" type="ORF">B0O44_11181</name>
</gene>
<evidence type="ECO:0000256" key="1">
    <source>
        <dbReference type="SAM" id="SignalP"/>
    </source>
</evidence>
<name>A0A318U6H0_9SPHI</name>
<dbReference type="RefSeq" id="WP_110834571.1">
    <property type="nucleotide sequence ID" value="NZ_QKLU01000011.1"/>
</dbReference>
<accession>A0A318U6H0</accession>
<feature type="domain" description="DUF5118" evidence="4">
    <location>
        <begin position="58"/>
        <end position="105"/>
    </location>
</feature>
<dbReference type="AlphaFoldDB" id="A0A318U6H0"/>